<dbReference type="PANTHER" id="PTHR12599">
    <property type="entry name" value="PTERIN-4-ALPHA-CARBINOLAMINE DEHYDRATASE"/>
    <property type="match status" value="1"/>
</dbReference>
<comment type="similarity">
    <text evidence="2">Belongs to the pterin-4-alpha-carbinolamine dehydratase family.</text>
</comment>
<dbReference type="GO" id="GO:0006729">
    <property type="term" value="P:tetrahydrobiopterin biosynthetic process"/>
    <property type="evidence" value="ECO:0007669"/>
    <property type="project" value="InterPro"/>
</dbReference>
<dbReference type="Pfam" id="PF01329">
    <property type="entry name" value="Pterin_4a"/>
    <property type="match status" value="1"/>
</dbReference>
<accession>A0A1F6GEW3</accession>
<dbReference type="PANTHER" id="PTHR12599:SF0">
    <property type="entry name" value="PTERIN-4-ALPHA-CARBINOLAMINE DEHYDRATASE"/>
    <property type="match status" value="1"/>
</dbReference>
<keyword evidence="4" id="KW-0456">Lyase</keyword>
<comment type="catalytic activity">
    <reaction evidence="1">
        <text>(4aS,6R)-4a-hydroxy-L-erythro-5,6,7,8-tetrahydrobiopterin = (6R)-L-erythro-6,7-dihydrobiopterin + H2O</text>
        <dbReference type="Rhea" id="RHEA:11920"/>
        <dbReference type="ChEBI" id="CHEBI:15377"/>
        <dbReference type="ChEBI" id="CHEBI:15642"/>
        <dbReference type="ChEBI" id="CHEBI:43120"/>
        <dbReference type="EC" id="4.2.1.96"/>
    </reaction>
</comment>
<evidence type="ECO:0000313" key="5">
    <source>
        <dbReference type="EMBL" id="OGG96650.1"/>
    </source>
</evidence>
<organism evidence="5 6">
    <name type="scientific">Candidatus Lambdaproteobacteria bacterium RIFOXYD2_FULL_50_16</name>
    <dbReference type="NCBI Taxonomy" id="1817772"/>
    <lineage>
        <taxon>Bacteria</taxon>
        <taxon>Pseudomonadati</taxon>
        <taxon>Pseudomonadota</taxon>
        <taxon>Candidatus Lambdaproteobacteria</taxon>
    </lineage>
</organism>
<dbReference type="CDD" id="cd00488">
    <property type="entry name" value="PCD_DCoH"/>
    <property type="match status" value="1"/>
</dbReference>
<evidence type="ECO:0000256" key="3">
    <source>
        <dbReference type="ARBA" id="ARBA00013252"/>
    </source>
</evidence>
<dbReference type="Gene3D" id="3.30.1360.20">
    <property type="entry name" value="Transcriptional coactivator/pterin dehydratase"/>
    <property type="match status" value="1"/>
</dbReference>
<proteinExistence type="inferred from homology"/>
<dbReference type="Proteomes" id="UP000178449">
    <property type="component" value="Unassembled WGS sequence"/>
</dbReference>
<comment type="caution">
    <text evidence="5">The sequence shown here is derived from an EMBL/GenBank/DDBJ whole genome shotgun (WGS) entry which is preliminary data.</text>
</comment>
<evidence type="ECO:0000256" key="4">
    <source>
        <dbReference type="ARBA" id="ARBA00023239"/>
    </source>
</evidence>
<dbReference type="EMBL" id="MFNE01000010">
    <property type="protein sequence ID" value="OGG96650.1"/>
    <property type="molecule type" value="Genomic_DNA"/>
</dbReference>
<protein>
    <recommendedName>
        <fullName evidence="3">4a-hydroxytetrahydrobiopterin dehydratase</fullName>
        <ecNumber evidence="3">4.2.1.96</ecNumber>
    </recommendedName>
</protein>
<dbReference type="InterPro" id="IPR001533">
    <property type="entry name" value="Pterin_deHydtase"/>
</dbReference>
<reference evidence="5 6" key="1">
    <citation type="journal article" date="2016" name="Nat. Commun.">
        <title>Thousands of microbial genomes shed light on interconnected biogeochemical processes in an aquifer system.</title>
        <authorList>
            <person name="Anantharaman K."/>
            <person name="Brown C.T."/>
            <person name="Hug L.A."/>
            <person name="Sharon I."/>
            <person name="Castelle C.J."/>
            <person name="Probst A.J."/>
            <person name="Thomas B.C."/>
            <person name="Singh A."/>
            <person name="Wilkins M.J."/>
            <person name="Karaoz U."/>
            <person name="Brodie E.L."/>
            <person name="Williams K.H."/>
            <person name="Hubbard S.S."/>
            <person name="Banfield J.F."/>
        </authorList>
    </citation>
    <scope>NUCLEOTIDE SEQUENCE [LARGE SCALE GENOMIC DNA]</scope>
</reference>
<dbReference type="InterPro" id="IPR036428">
    <property type="entry name" value="PCD_sf"/>
</dbReference>
<dbReference type="AlphaFoldDB" id="A0A1F6GEW3"/>
<dbReference type="EC" id="4.2.1.96" evidence="3"/>
<name>A0A1F6GEW3_9PROT</name>
<gene>
    <name evidence="5" type="ORF">A2527_03580</name>
</gene>
<sequence length="99" mass="11029">MRGSTLVKISPEELASRLKTLLEPWTLSEKQHLVACFSFANFAQGLAFVNLVGALAEEFNHHPDISLSFREVRLDLYSHKLDGLCLADFELAEAIGALR</sequence>
<evidence type="ECO:0000256" key="1">
    <source>
        <dbReference type="ARBA" id="ARBA00001554"/>
    </source>
</evidence>
<dbReference type="SUPFAM" id="SSF55248">
    <property type="entry name" value="PCD-like"/>
    <property type="match status" value="1"/>
</dbReference>
<dbReference type="STRING" id="1817772.A2527_03580"/>
<evidence type="ECO:0000313" key="6">
    <source>
        <dbReference type="Proteomes" id="UP000178449"/>
    </source>
</evidence>
<evidence type="ECO:0000256" key="2">
    <source>
        <dbReference type="ARBA" id="ARBA00006472"/>
    </source>
</evidence>
<dbReference type="GO" id="GO:0008124">
    <property type="term" value="F:4-alpha-hydroxytetrahydrobiopterin dehydratase activity"/>
    <property type="evidence" value="ECO:0007669"/>
    <property type="project" value="UniProtKB-EC"/>
</dbReference>